<dbReference type="InterPro" id="IPR003960">
    <property type="entry name" value="ATPase_AAA_CS"/>
</dbReference>
<dbReference type="Pfam" id="PF00004">
    <property type="entry name" value="AAA"/>
    <property type="match status" value="1"/>
</dbReference>
<gene>
    <name evidence="24" type="ORF">DEO72_LG11g2641</name>
</gene>
<dbReference type="GO" id="GO:0005739">
    <property type="term" value="C:mitochondrion"/>
    <property type="evidence" value="ECO:0007669"/>
    <property type="project" value="UniProtKB-SubCell"/>
</dbReference>
<keyword evidence="7 24" id="KW-0645">Protease</keyword>
<evidence type="ECO:0000313" key="25">
    <source>
        <dbReference type="Proteomes" id="UP000501690"/>
    </source>
</evidence>
<dbReference type="Pfam" id="PF17862">
    <property type="entry name" value="AAA_lid_3"/>
    <property type="match status" value="1"/>
</dbReference>
<comment type="similarity">
    <text evidence="5">In the N-terminal section; belongs to the AAA ATPase family.</text>
</comment>
<feature type="coiled-coil region" evidence="20">
    <location>
        <begin position="1347"/>
        <end position="1381"/>
    </location>
</feature>
<dbReference type="CDD" id="cd12686">
    <property type="entry name" value="RRM1_PTBPH1_PTBPH2"/>
    <property type="match status" value="1"/>
</dbReference>
<evidence type="ECO:0000256" key="14">
    <source>
        <dbReference type="ARBA" id="ARBA00022990"/>
    </source>
</evidence>
<dbReference type="SMART" id="SM00360">
    <property type="entry name" value="RRM"/>
    <property type="match status" value="2"/>
</dbReference>
<dbReference type="FunFam" id="3.40.50.300:FF:000195">
    <property type="entry name" value="ATP-dependent zinc metalloprotease FTSH 11"/>
    <property type="match status" value="1"/>
</dbReference>
<dbReference type="GO" id="GO:0016887">
    <property type="term" value="F:ATP hydrolysis activity"/>
    <property type="evidence" value="ECO:0007669"/>
    <property type="project" value="InterPro"/>
</dbReference>
<dbReference type="InterPro" id="IPR035979">
    <property type="entry name" value="RBD_domain_sf"/>
</dbReference>
<proteinExistence type="inferred from homology"/>
<evidence type="ECO:0000256" key="18">
    <source>
        <dbReference type="ARBA" id="ARBA00056336"/>
    </source>
</evidence>
<keyword evidence="20" id="KW-0175">Coiled coil</keyword>
<dbReference type="InterPro" id="IPR037219">
    <property type="entry name" value="Peptidase_M41-like"/>
</dbReference>
<dbReference type="FunFam" id="3.30.70.330:FF:000324">
    <property type="entry name" value="Polypyrimidine tract-binding protein-like 2"/>
    <property type="match status" value="1"/>
</dbReference>
<keyword evidence="13" id="KW-0809">Transit peptide</keyword>
<keyword evidence="15 24" id="KW-0482">Metalloprotease</keyword>
<evidence type="ECO:0000256" key="16">
    <source>
        <dbReference type="ARBA" id="ARBA00023128"/>
    </source>
</evidence>
<dbReference type="Pfam" id="PF00076">
    <property type="entry name" value="RRM_1"/>
    <property type="match status" value="1"/>
</dbReference>
<sequence length="1414" mass="154851">MVKLASARDFRTYGSGLAKNRLEYINAGLYLIASILLLSGITAQFSAEARSGLVLIIAAFGFIFLINLHDLFAHLAGIDFQLHLFSFDLQLAFVEFAVPVVQMLGTLLSLVGVLFLFLQEEKGYGYSKLERHALNMLVAGPVLWVIGSIHNSCQIYEKADGHVQILQQCVCIPFFTGSLLFMISAILNHREKSKGTHHGTHLLGSTWIWLGIFGSLLLLIGGLTNLIKVFKMQQMNGIRLEKLRGGAHERLVSSREGHVPLIIEPQTISHEPQETKITLPIPMPTPTPYKDVLIDLGLLSEMASVSSQPQFRYTQPPSKVLHLRNLPWECTEEELIELGKPFGKVVNTKCNVGANRNQAFIEFADLNQAIAMISYYASSSEPAQVRGKTVYLQYSNRQEIVNNKTAADVPGNVLLVTIEGADARLVSIDVLHLVFSAFGFVHKITTFEKTAGFQALVQFSDAETATSAKDALDGRSIPRYLLPEHMGPCTLRITYSGHSDLSVKFQSHRSRDYTNPYLPVAPSAVEGSGQAMVGLDGKRLETESNVLLASIENMQYAVTLDVLHMVFSAFGPVQKIAMFDKNGGLQALIQYPDTQTAVVAKEALEGHCIYDGGFCKLHISYSRHTDLSIKVNNDRSRDYTIPNTPNAQPSILGQQSVPIVGPPGQPYNGSQSGWGTGPAAVVQSMPMQMHNNVYMPPGSMPQQMAPGMQFPKLPSHLPHTVNTTILFSAIASQPNPSAADSVFPPNETAQNSTTVVEGEGSDPSIGAEQSGSAKEEERSPIAALFEGARESSKKAFAQFMNWLPLWQQERRLARLIIDAEANPNDVAKQTTLLVELNKHSPESVIKHFEGREGAVDSRGVVEYLRALVATNAIAEYLPNEEYGKPSRLPTLLQELKQRASGKSDEPILSPGTSERQPLHVVVVDPKVSQKSRFVQDVLSTILFIVVMGLVWVMGMVALQKFIVSLGGIGTSSVGSSTTYAPKELNKEVMPEKNFKTFKDVKGCDDAKQELEEVVEYLKNPAKFTRLGGKLPKGILLTGPPGTGKTLLAKAIAGEAGVPFFYRAGSEFEEMYVGVGARRVRSLFQAAKKKAPCIIFIDEIDAVGSTRKQWEGHTKKTLHQLLVEMDGFEQNEGIIVIAATNLPDILDPALTRPGRFDRHIIVPNPDLRGRQEILELYLQDKPLADDVDTKSIARGTPGFNGADLANLVNIAAIKAAVEGAEKLAASQLEFAKDRIIMGTERKTMSISEESKKLTAYHESGHAIVAINTEGAQPIHKATIMPRGSALGMVTQLPSGDETSISKKQLLARLDVCMGGRVAEEIIFGQDQITTGASSDLHTATELAQYMVVKLLREAYDRVKALLRKHEKALHALANALLEYETLSAEEIRRVLRPYQDGKVPKKQEQGAAEEELVLV</sequence>
<dbReference type="GO" id="GO:0046872">
    <property type="term" value="F:metal ion binding"/>
    <property type="evidence" value="ECO:0007669"/>
    <property type="project" value="UniProtKB-KW"/>
</dbReference>
<keyword evidence="9" id="KW-0677">Repeat</keyword>
<dbReference type="Gene3D" id="3.40.50.300">
    <property type="entry name" value="P-loop containing nucleotide triphosphate hydrolases"/>
    <property type="match status" value="1"/>
</dbReference>
<keyword evidence="22" id="KW-1133">Transmembrane helix</keyword>
<dbReference type="CDD" id="cd19501">
    <property type="entry name" value="RecA-like_FtsH"/>
    <property type="match status" value="1"/>
</dbReference>
<dbReference type="GO" id="GO:0005634">
    <property type="term" value="C:nucleus"/>
    <property type="evidence" value="ECO:0007669"/>
    <property type="project" value="UniProtKB-SubCell"/>
</dbReference>
<dbReference type="CDD" id="cd12691">
    <property type="entry name" value="RRM2_PTBPH1_PTBPH2"/>
    <property type="match status" value="1"/>
</dbReference>
<keyword evidence="14" id="KW-0007">Acetylation</keyword>
<dbReference type="Pfam" id="PF11835">
    <property type="entry name" value="RRM_8"/>
    <property type="match status" value="1"/>
</dbReference>
<dbReference type="Gene3D" id="1.20.58.760">
    <property type="entry name" value="Peptidase M41"/>
    <property type="match status" value="1"/>
</dbReference>
<feature type="transmembrane region" description="Helical" evidence="22">
    <location>
        <begin position="207"/>
        <end position="230"/>
    </location>
</feature>
<evidence type="ECO:0000256" key="10">
    <source>
        <dbReference type="ARBA" id="ARBA00022801"/>
    </source>
</evidence>
<dbReference type="CDD" id="cd12690">
    <property type="entry name" value="RRM3_PTBPH1_PTBPH2"/>
    <property type="match status" value="1"/>
</dbReference>
<dbReference type="GO" id="GO:0003729">
    <property type="term" value="F:mRNA binding"/>
    <property type="evidence" value="ECO:0007669"/>
    <property type="project" value="UniProtKB-ARBA"/>
</dbReference>
<evidence type="ECO:0000256" key="5">
    <source>
        <dbReference type="ARBA" id="ARBA00010550"/>
    </source>
</evidence>
<dbReference type="EMBL" id="CP039355">
    <property type="protein sequence ID" value="QCE15629.1"/>
    <property type="molecule type" value="Genomic_DNA"/>
</dbReference>
<dbReference type="SUPFAM" id="SSF140990">
    <property type="entry name" value="FtsH protease domain-like"/>
    <property type="match status" value="1"/>
</dbReference>
<keyword evidence="12 19" id="KW-0694">RNA-binding</keyword>
<keyword evidence="11" id="KW-0862">Zinc</keyword>
<dbReference type="InterPro" id="IPR000642">
    <property type="entry name" value="Peptidase_M41"/>
</dbReference>
<keyword evidence="16" id="KW-0496">Mitochondrion</keyword>
<evidence type="ECO:0000256" key="8">
    <source>
        <dbReference type="ARBA" id="ARBA00022723"/>
    </source>
</evidence>
<keyword evidence="22" id="KW-0472">Membrane</keyword>
<dbReference type="Pfam" id="PF13893">
    <property type="entry name" value="RRM_5"/>
    <property type="match status" value="1"/>
</dbReference>
<dbReference type="PANTHER" id="PTHR23076:SF97">
    <property type="entry name" value="ATP-DEPENDENT ZINC METALLOPROTEASE YME1L1"/>
    <property type="match status" value="1"/>
</dbReference>
<dbReference type="Gene3D" id="1.10.8.60">
    <property type="match status" value="1"/>
</dbReference>
<dbReference type="InterPro" id="IPR003959">
    <property type="entry name" value="ATPase_AAA_core"/>
</dbReference>
<dbReference type="GO" id="GO:0045037">
    <property type="term" value="P:protein import into chloroplast stroma"/>
    <property type="evidence" value="ECO:0007669"/>
    <property type="project" value="TreeGrafter"/>
</dbReference>
<feature type="domain" description="RRM" evidence="23">
    <location>
        <begin position="319"/>
        <end position="397"/>
    </location>
</feature>
<dbReference type="InterPro" id="IPR003593">
    <property type="entry name" value="AAA+_ATPase"/>
</dbReference>
<name>A0A4D6NSY4_VIGUN</name>
<dbReference type="GO" id="GO:0006397">
    <property type="term" value="P:mRNA processing"/>
    <property type="evidence" value="ECO:0007669"/>
    <property type="project" value="UniProtKB-KW"/>
</dbReference>
<feature type="transmembrane region" description="Helical" evidence="22">
    <location>
        <begin position="96"/>
        <end position="118"/>
    </location>
</feature>
<keyword evidence="22" id="KW-0812">Transmembrane</keyword>
<evidence type="ECO:0000256" key="9">
    <source>
        <dbReference type="ARBA" id="ARBA00022737"/>
    </source>
</evidence>
<evidence type="ECO:0000256" key="15">
    <source>
        <dbReference type="ARBA" id="ARBA00023049"/>
    </source>
</evidence>
<dbReference type="GO" id="GO:0000381">
    <property type="term" value="P:regulation of alternative mRNA splicing, via spliceosome"/>
    <property type="evidence" value="ECO:0007669"/>
    <property type="project" value="UniProtKB-ARBA"/>
</dbReference>
<keyword evidence="25" id="KW-1185">Reference proteome</keyword>
<dbReference type="InterPro" id="IPR021790">
    <property type="entry name" value="PTBP1-like_RRM2"/>
</dbReference>
<dbReference type="GO" id="GO:0009845">
    <property type="term" value="P:seed germination"/>
    <property type="evidence" value="ECO:0007669"/>
    <property type="project" value="UniProtKB-ARBA"/>
</dbReference>
<dbReference type="FunFam" id="3.30.70.330:FF:000260">
    <property type="entry name" value="Polypyrimidine tract-binding protein homolog 2"/>
    <property type="match status" value="1"/>
</dbReference>
<comment type="cofactor">
    <cofactor evidence="1">
        <name>Zn(2+)</name>
        <dbReference type="ChEBI" id="CHEBI:29105"/>
    </cofactor>
</comment>
<dbReference type="PANTHER" id="PTHR23076">
    <property type="entry name" value="METALLOPROTEASE M41 FTSH"/>
    <property type="match status" value="1"/>
</dbReference>
<dbReference type="InterPro" id="IPR034793">
    <property type="entry name" value="PTBPH1/PTBPH2_RRM2"/>
</dbReference>
<keyword evidence="17" id="KW-0539">Nucleus</keyword>
<dbReference type="Gene3D" id="3.30.70.330">
    <property type="match status" value="3"/>
</dbReference>
<accession>A0A4D6NSY4</accession>
<dbReference type="InterPro" id="IPR012677">
    <property type="entry name" value="Nucleotide-bd_a/b_plait_sf"/>
</dbReference>
<dbReference type="PROSITE" id="PS50102">
    <property type="entry name" value="RRM"/>
    <property type="match status" value="1"/>
</dbReference>
<evidence type="ECO:0000256" key="20">
    <source>
        <dbReference type="SAM" id="Coils"/>
    </source>
</evidence>
<dbReference type="Pfam" id="PF01434">
    <property type="entry name" value="Peptidase_M41"/>
    <property type="match status" value="1"/>
</dbReference>
<dbReference type="GO" id="GO:0009507">
    <property type="term" value="C:chloroplast"/>
    <property type="evidence" value="ECO:0007669"/>
    <property type="project" value="TreeGrafter"/>
</dbReference>
<organism evidence="24 25">
    <name type="scientific">Vigna unguiculata</name>
    <name type="common">Cowpea</name>
    <dbReference type="NCBI Taxonomy" id="3917"/>
    <lineage>
        <taxon>Eukaryota</taxon>
        <taxon>Viridiplantae</taxon>
        <taxon>Streptophyta</taxon>
        <taxon>Embryophyta</taxon>
        <taxon>Tracheophyta</taxon>
        <taxon>Spermatophyta</taxon>
        <taxon>Magnoliopsida</taxon>
        <taxon>eudicotyledons</taxon>
        <taxon>Gunneridae</taxon>
        <taxon>Pentapetalae</taxon>
        <taxon>rosids</taxon>
        <taxon>fabids</taxon>
        <taxon>Fabales</taxon>
        <taxon>Fabaceae</taxon>
        <taxon>Papilionoideae</taxon>
        <taxon>50 kb inversion clade</taxon>
        <taxon>NPAAA clade</taxon>
        <taxon>indigoferoid/millettioid clade</taxon>
        <taxon>Phaseoleae</taxon>
        <taxon>Vigna</taxon>
    </lineage>
</organism>
<evidence type="ECO:0000256" key="17">
    <source>
        <dbReference type="ARBA" id="ARBA00023242"/>
    </source>
</evidence>
<feature type="transmembrane region" description="Helical" evidence="22">
    <location>
        <begin position="165"/>
        <end position="187"/>
    </location>
</feature>
<feature type="transmembrane region" description="Helical" evidence="22">
    <location>
        <begin position="53"/>
        <end position="76"/>
    </location>
</feature>
<dbReference type="GO" id="GO:0005524">
    <property type="term" value="F:ATP binding"/>
    <property type="evidence" value="ECO:0007669"/>
    <property type="project" value="InterPro"/>
</dbReference>
<keyword evidence="8" id="KW-0479">Metal-binding</keyword>
<evidence type="ECO:0000256" key="2">
    <source>
        <dbReference type="ARBA" id="ARBA00004123"/>
    </source>
</evidence>
<dbReference type="InterPro" id="IPR027417">
    <property type="entry name" value="P-loop_NTPase"/>
</dbReference>
<feature type="region of interest" description="Disordered" evidence="21">
    <location>
        <begin position="734"/>
        <end position="779"/>
    </location>
</feature>
<evidence type="ECO:0000256" key="1">
    <source>
        <dbReference type="ARBA" id="ARBA00001947"/>
    </source>
</evidence>
<dbReference type="GO" id="GO:0006417">
    <property type="term" value="P:regulation of translation"/>
    <property type="evidence" value="ECO:0007669"/>
    <property type="project" value="UniProtKB-ARBA"/>
</dbReference>
<evidence type="ECO:0000256" key="13">
    <source>
        <dbReference type="ARBA" id="ARBA00022946"/>
    </source>
</evidence>
<evidence type="ECO:0000256" key="22">
    <source>
        <dbReference type="SAM" id="Phobius"/>
    </source>
</evidence>
<dbReference type="GO" id="GO:0006508">
    <property type="term" value="P:proteolysis"/>
    <property type="evidence" value="ECO:0007669"/>
    <property type="project" value="UniProtKB-KW"/>
</dbReference>
<dbReference type="InterPro" id="IPR034794">
    <property type="entry name" value="PTBPH1/PTBPH2_RRM3"/>
</dbReference>
<dbReference type="SUPFAM" id="SSF54928">
    <property type="entry name" value="RNA-binding domain, RBD"/>
    <property type="match status" value="3"/>
</dbReference>
<evidence type="ECO:0000256" key="6">
    <source>
        <dbReference type="ARBA" id="ARBA00022664"/>
    </source>
</evidence>
<dbReference type="FunFam" id="1.10.8.60:FF:000001">
    <property type="entry name" value="ATP-dependent zinc metalloprotease FtsH"/>
    <property type="match status" value="1"/>
</dbReference>
<feature type="transmembrane region" description="Helical" evidence="22">
    <location>
        <begin position="24"/>
        <end position="41"/>
    </location>
</feature>
<evidence type="ECO:0000256" key="21">
    <source>
        <dbReference type="SAM" id="MobiDB-lite"/>
    </source>
</evidence>
<dbReference type="GO" id="GO:0004176">
    <property type="term" value="F:ATP-dependent peptidase activity"/>
    <property type="evidence" value="ECO:0007669"/>
    <property type="project" value="InterPro"/>
</dbReference>
<evidence type="ECO:0000313" key="24">
    <source>
        <dbReference type="EMBL" id="QCE15629.1"/>
    </source>
</evidence>
<dbReference type="InterPro" id="IPR000504">
    <property type="entry name" value="RRM_dom"/>
</dbReference>
<dbReference type="GO" id="GO:0004222">
    <property type="term" value="F:metalloendopeptidase activity"/>
    <property type="evidence" value="ECO:0007669"/>
    <property type="project" value="InterPro"/>
</dbReference>
<evidence type="ECO:0000256" key="19">
    <source>
        <dbReference type="PROSITE-ProRule" id="PRU00176"/>
    </source>
</evidence>
<reference evidence="24 25" key="1">
    <citation type="submission" date="2019-04" db="EMBL/GenBank/DDBJ databases">
        <title>An improved genome assembly and genetic linkage map for asparagus bean, Vigna unguiculata ssp. sesquipedialis.</title>
        <authorList>
            <person name="Xia Q."/>
            <person name="Zhang R."/>
            <person name="Dong Y."/>
        </authorList>
    </citation>
    <scope>NUCLEOTIDE SEQUENCE [LARGE SCALE GENOMIC DNA]</scope>
    <source>
        <tissue evidence="24">Leaf</tissue>
    </source>
</reference>
<dbReference type="SMART" id="SM00382">
    <property type="entry name" value="AAA"/>
    <property type="match status" value="1"/>
</dbReference>
<dbReference type="InterPro" id="IPR041569">
    <property type="entry name" value="AAA_lid_3"/>
</dbReference>
<dbReference type="GO" id="GO:0000932">
    <property type="term" value="C:P-body"/>
    <property type="evidence" value="ECO:0007669"/>
    <property type="project" value="UniProtKB-ARBA"/>
</dbReference>
<keyword evidence="10" id="KW-0378">Hydrolase</keyword>
<evidence type="ECO:0000256" key="11">
    <source>
        <dbReference type="ARBA" id="ARBA00022833"/>
    </source>
</evidence>
<comment type="subcellular location">
    <subcellularLocation>
        <location evidence="3">Mitochondrion</location>
    </subcellularLocation>
    <subcellularLocation>
        <location evidence="2">Nucleus</location>
    </subcellularLocation>
</comment>
<dbReference type="PROSITE" id="PS00674">
    <property type="entry name" value="AAA"/>
    <property type="match status" value="1"/>
</dbReference>
<evidence type="ECO:0000259" key="23">
    <source>
        <dbReference type="PROSITE" id="PS50102"/>
    </source>
</evidence>
<feature type="transmembrane region" description="Helical" evidence="22">
    <location>
        <begin position="937"/>
        <end position="958"/>
    </location>
</feature>
<comment type="similarity">
    <text evidence="4">In the C-terminal section; belongs to the peptidase M41 family.</text>
</comment>
<dbReference type="SUPFAM" id="SSF52540">
    <property type="entry name" value="P-loop containing nucleoside triphosphate hydrolases"/>
    <property type="match status" value="1"/>
</dbReference>
<dbReference type="Proteomes" id="UP000501690">
    <property type="component" value="Linkage Group LG11"/>
</dbReference>
<dbReference type="InterPro" id="IPR034792">
    <property type="entry name" value="PTBPH1/PTBPH2_RRM1"/>
</dbReference>
<evidence type="ECO:0000256" key="3">
    <source>
        <dbReference type="ARBA" id="ARBA00004173"/>
    </source>
</evidence>
<evidence type="ECO:0000256" key="12">
    <source>
        <dbReference type="ARBA" id="ARBA00022884"/>
    </source>
</evidence>
<evidence type="ECO:0000256" key="7">
    <source>
        <dbReference type="ARBA" id="ARBA00022670"/>
    </source>
</evidence>
<keyword evidence="6" id="KW-0507">mRNA processing</keyword>
<protein>
    <submittedName>
        <fullName evidence="24">ATP-dependent metalloprotease</fullName>
    </submittedName>
</protein>
<comment type="function">
    <text evidence="18">Plays a role in pre-mRNA splicing. Binds to the polypyrimidine tract of introns. May promote the binding of U2 snRNP to pre-mRNA.</text>
</comment>
<evidence type="ECO:0000256" key="4">
    <source>
        <dbReference type="ARBA" id="ARBA00010044"/>
    </source>
</evidence>